<dbReference type="OrthoDB" id="6499567at2759"/>
<feature type="signal peptide" evidence="1">
    <location>
        <begin position="1"/>
        <end position="17"/>
    </location>
</feature>
<evidence type="ECO:0000313" key="3">
    <source>
        <dbReference type="Proteomes" id="UP000759131"/>
    </source>
</evidence>
<evidence type="ECO:0000256" key="1">
    <source>
        <dbReference type="SAM" id="SignalP"/>
    </source>
</evidence>
<gene>
    <name evidence="2" type="ORF">OSB1V03_LOCUS8435</name>
</gene>
<feature type="non-terminal residue" evidence="2">
    <location>
        <position position="1"/>
    </location>
</feature>
<dbReference type="Proteomes" id="UP000759131">
    <property type="component" value="Unassembled WGS sequence"/>
</dbReference>
<dbReference type="PANTHER" id="PTHR33964:SF1">
    <property type="entry name" value="RE45066P"/>
    <property type="match status" value="1"/>
</dbReference>
<organism evidence="2">
    <name type="scientific">Medioppia subpectinata</name>
    <dbReference type="NCBI Taxonomy" id="1979941"/>
    <lineage>
        <taxon>Eukaryota</taxon>
        <taxon>Metazoa</taxon>
        <taxon>Ecdysozoa</taxon>
        <taxon>Arthropoda</taxon>
        <taxon>Chelicerata</taxon>
        <taxon>Arachnida</taxon>
        <taxon>Acari</taxon>
        <taxon>Acariformes</taxon>
        <taxon>Sarcoptiformes</taxon>
        <taxon>Oribatida</taxon>
        <taxon>Brachypylina</taxon>
        <taxon>Oppioidea</taxon>
        <taxon>Oppiidae</taxon>
        <taxon>Medioppia</taxon>
    </lineage>
</organism>
<keyword evidence="3" id="KW-1185">Reference proteome</keyword>
<protein>
    <submittedName>
        <fullName evidence="2">Uncharacterized protein</fullName>
    </submittedName>
</protein>
<dbReference type="AlphaFoldDB" id="A0A7R9KS98"/>
<evidence type="ECO:0000313" key="2">
    <source>
        <dbReference type="EMBL" id="CAD7628011.1"/>
    </source>
</evidence>
<dbReference type="EMBL" id="CAJPIZ010005278">
    <property type="protein sequence ID" value="CAG2108441.1"/>
    <property type="molecule type" value="Genomic_DNA"/>
</dbReference>
<feature type="chain" id="PRO_5036210990" evidence="1">
    <location>
        <begin position="18"/>
        <end position="253"/>
    </location>
</feature>
<reference evidence="2" key="1">
    <citation type="submission" date="2020-11" db="EMBL/GenBank/DDBJ databases">
        <authorList>
            <person name="Tran Van P."/>
        </authorList>
    </citation>
    <scope>NUCLEOTIDE SEQUENCE</scope>
</reference>
<proteinExistence type="predicted"/>
<accession>A0A7R9KS98</accession>
<dbReference type="EMBL" id="OC859853">
    <property type="protein sequence ID" value="CAD7628011.1"/>
    <property type="molecule type" value="Genomic_DNA"/>
</dbReference>
<dbReference type="PANTHER" id="PTHR33964">
    <property type="entry name" value="RE45066P-RELATED"/>
    <property type="match status" value="1"/>
</dbReference>
<sequence length="253" mass="29143">MMKYPIGFLLIVNVCLAAKIKPKCNMTVEDADMCAKKLMFIGDRDNIIPADEQQMDSYCSRMNEGLRCIRHYARSCLPPFPQQVFGMFAYDSRTVMRHQCRHTKDRSEFIRHSACFLPKPSMEPLHLCMDRYTLHLDLIRTMDPDTKISAVCCGFHLFQDCIQKSTQSLCEPKTGIETADYIMSIINSMTNDVLDFTCGRFESIEKCDKYMDEKAWNALKEPKSTEEIVTERAKQKFVSPIPALVAVITNYEL</sequence>
<keyword evidence="1" id="KW-0732">Signal</keyword>
<name>A0A7R9KS98_9ACAR</name>